<dbReference type="AlphaFoldDB" id="A0A0N4ZZT4"/>
<protein>
    <submittedName>
        <fullName evidence="2">Seminal fluid protein HACP030</fullName>
    </submittedName>
</protein>
<dbReference type="Proteomes" id="UP000038045">
    <property type="component" value="Unplaced"/>
</dbReference>
<proteinExistence type="predicted"/>
<dbReference type="WBParaSite" id="PTRK_0001452333.1">
    <property type="protein sequence ID" value="PTRK_0001452333.1"/>
    <property type="gene ID" value="PTRK_0001452333"/>
</dbReference>
<evidence type="ECO:0000313" key="2">
    <source>
        <dbReference type="WBParaSite" id="PTRK_0001452333.1"/>
    </source>
</evidence>
<organism evidence="1 2">
    <name type="scientific">Parastrongyloides trichosuri</name>
    <name type="common">Possum-specific nematode worm</name>
    <dbReference type="NCBI Taxonomy" id="131310"/>
    <lineage>
        <taxon>Eukaryota</taxon>
        <taxon>Metazoa</taxon>
        <taxon>Ecdysozoa</taxon>
        <taxon>Nematoda</taxon>
        <taxon>Chromadorea</taxon>
        <taxon>Rhabditida</taxon>
        <taxon>Tylenchina</taxon>
        <taxon>Panagrolaimomorpha</taxon>
        <taxon>Strongyloidoidea</taxon>
        <taxon>Strongyloididae</taxon>
        <taxon>Parastrongyloides</taxon>
    </lineage>
</organism>
<sequence length="244" mass="28009">MVTKGSVFCNNRSYNGAKIVVKECDQSFASCKKKYSVPLNGSRFDYKKVLTNTRIVDFSLYFYIYHKCCDSSYKTKSYNEEYSQLLQNDNFQCAPTFENVKDYGSINLPVGGNECYCKNYNIDINAYLACGSRSISGTIVEVKLCHRLGLSCAIVEKVKLQGNKFSYSKKIKNVRKSDSILRIDINHNCCGLKWNVAFFPKMEIVYPFKNYLKCGNDVNKYYENIDLLKTYCSSRSFKGPFGKK</sequence>
<evidence type="ECO:0000313" key="1">
    <source>
        <dbReference type="Proteomes" id="UP000038045"/>
    </source>
</evidence>
<accession>A0A0N4ZZT4</accession>
<name>A0A0N4ZZT4_PARTI</name>
<keyword evidence="1" id="KW-1185">Reference proteome</keyword>
<reference evidence="2" key="1">
    <citation type="submission" date="2017-02" db="UniProtKB">
        <authorList>
            <consortium name="WormBaseParasite"/>
        </authorList>
    </citation>
    <scope>IDENTIFICATION</scope>
</reference>